<dbReference type="OrthoDB" id="4032425at2759"/>
<dbReference type="FunCoup" id="A7TQG2">
    <property type="interactions" value="118"/>
</dbReference>
<dbReference type="RefSeq" id="XP_001643364.1">
    <property type="nucleotide sequence ID" value="XM_001643314.1"/>
</dbReference>
<dbReference type="PhylomeDB" id="A7TQG2"/>
<keyword evidence="2" id="KW-1185">Reference proteome</keyword>
<sequence>MDVVKFLSLPVDIRKNVYFQLDSRLTEISPSTSNVLTLNDETKVKLEDSKKNYDIINALKSIFKPYFTMFDYLPMLMDDWLEYAIWLRYDSIILDCLRINHAYEGDLLGSLDMIYLDNKFRMGFFDKNCLLQVWYTPKEYTKWILDCNQLLDQDQATINIRFNLEYLKSRGVKNCIHHLKKKELFNIVNELTLYLEDDENYGVLIDHSSNNDNKKKLSNKVIDYKTRLSSPTITMILQNIDLMKNLKKLSVKNESLFQTLINLHGARDNPGKIINSLTRKRINSIEVKWIPNITLNRIADFSRWENLKEIILDHTGDIDLNQIILPYYCKKIIIKNANKLVWWEIMDYLFYSVEKNIRNSMWNSDNVVKAKLKINPNVKVSVLNKQVIDKDTVNRLKLITQTKCKLLNYIFLSNIQQVSDRLIIVPETMINSRRIKIFQVKNLQEIYIV</sequence>
<gene>
    <name evidence="1" type="ORF">Kpol_467p18</name>
</gene>
<dbReference type="CDD" id="cd19611">
    <property type="entry name" value="Ctf13_LRR_LRR-insertion"/>
    <property type="match status" value="1"/>
</dbReference>
<dbReference type="KEGG" id="vpo:Kpol_467p18"/>
<reference evidence="1 2" key="1">
    <citation type="journal article" date="2007" name="Proc. Natl. Acad. Sci. U.S.A.">
        <title>Independent sorting-out of thousands of duplicated gene pairs in two yeast species descended from a whole-genome duplication.</title>
        <authorList>
            <person name="Scannell D.R."/>
            <person name="Frank A.C."/>
            <person name="Conant G.C."/>
            <person name="Byrne K.P."/>
            <person name="Woolfit M."/>
            <person name="Wolfe K.H."/>
        </authorList>
    </citation>
    <scope>NUCLEOTIDE SEQUENCE [LARGE SCALE GENOMIC DNA]</scope>
    <source>
        <strain evidence="2">ATCC 22028 / DSM 70294 / BCRC 21397 / CBS 2163 / NBRC 10782 / NRRL Y-8283 / UCD 57-17</strain>
    </source>
</reference>
<organism evidence="2">
    <name type="scientific">Vanderwaltozyma polyspora (strain ATCC 22028 / DSM 70294 / BCRC 21397 / CBS 2163 / NBRC 10782 / NRRL Y-8283 / UCD 57-17)</name>
    <name type="common">Kluyveromyces polysporus</name>
    <dbReference type="NCBI Taxonomy" id="436907"/>
    <lineage>
        <taxon>Eukaryota</taxon>
        <taxon>Fungi</taxon>
        <taxon>Dikarya</taxon>
        <taxon>Ascomycota</taxon>
        <taxon>Saccharomycotina</taxon>
        <taxon>Saccharomycetes</taxon>
        <taxon>Saccharomycetales</taxon>
        <taxon>Saccharomycetaceae</taxon>
        <taxon>Vanderwaltozyma</taxon>
    </lineage>
</organism>
<dbReference type="InParanoid" id="A7TQG2"/>
<dbReference type="eggNOG" id="ENOG502QRJV">
    <property type="taxonomic scope" value="Eukaryota"/>
</dbReference>
<dbReference type="HOGENOM" id="CLU_046445_0_0_1"/>
<dbReference type="GO" id="GO:0051382">
    <property type="term" value="P:kinetochore assembly"/>
    <property type="evidence" value="ECO:0007669"/>
    <property type="project" value="EnsemblFungi"/>
</dbReference>
<name>A7TQG2_VANPO</name>
<accession>A7TQG2</accession>
<evidence type="ECO:0000313" key="2">
    <source>
        <dbReference type="Proteomes" id="UP000000267"/>
    </source>
</evidence>
<dbReference type="GO" id="GO:0000921">
    <property type="term" value="P:septin ring assembly"/>
    <property type="evidence" value="ECO:0007669"/>
    <property type="project" value="EnsemblFungi"/>
</dbReference>
<dbReference type="OMA" id="WYTFKEY"/>
<dbReference type="STRING" id="436907.A7TQG2"/>
<dbReference type="GeneID" id="5543585"/>
<dbReference type="GO" id="GO:0031518">
    <property type="term" value="C:CBF3 complex"/>
    <property type="evidence" value="ECO:0007669"/>
    <property type="project" value="EnsemblFungi"/>
</dbReference>
<proteinExistence type="predicted"/>
<dbReference type="EMBL" id="DS480457">
    <property type="protein sequence ID" value="EDO15506.1"/>
    <property type="molecule type" value="Genomic_DNA"/>
</dbReference>
<dbReference type="GO" id="GO:0000776">
    <property type="term" value="C:kinetochore"/>
    <property type="evidence" value="ECO:0007669"/>
    <property type="project" value="EnsemblFungi"/>
</dbReference>
<dbReference type="GO" id="GO:0008301">
    <property type="term" value="F:DNA binding, bending"/>
    <property type="evidence" value="ECO:0007669"/>
    <property type="project" value="EnsemblFungi"/>
</dbReference>
<evidence type="ECO:0000313" key="1">
    <source>
        <dbReference type="EMBL" id="EDO15506.1"/>
    </source>
</evidence>
<protein>
    <submittedName>
        <fullName evidence="1">Uncharacterized protein</fullName>
    </submittedName>
</protein>
<dbReference type="Proteomes" id="UP000000267">
    <property type="component" value="Unassembled WGS sequence"/>
</dbReference>
<dbReference type="AlphaFoldDB" id="A7TQG2"/>